<protein>
    <submittedName>
        <fullName evidence="2">Uncharacterized protein</fullName>
    </submittedName>
</protein>
<dbReference type="EMBL" id="MTQA01000599">
    <property type="protein sequence ID" value="PNP55196.1"/>
    <property type="molecule type" value="Genomic_DNA"/>
</dbReference>
<reference evidence="2 3" key="1">
    <citation type="submission" date="2017-06" db="EMBL/GenBank/DDBJ databases">
        <title>Genome of Fusarium nygamai isolate CS10214.</title>
        <authorList>
            <person name="Gardiner D.M."/>
            <person name="Obanor F."/>
            <person name="Kazan K."/>
        </authorList>
    </citation>
    <scope>NUCLEOTIDE SEQUENCE [LARGE SCALE GENOMIC DNA]</scope>
    <source>
        <strain evidence="2 3">CS10214</strain>
    </source>
</reference>
<name>A0A2K0UBQ1_GIBNY</name>
<gene>
    <name evidence="2" type="ORF">FNYG_15547</name>
</gene>
<dbReference type="OrthoDB" id="5103739at2759"/>
<proteinExistence type="predicted"/>
<organism evidence="2 3">
    <name type="scientific">Gibberella nygamai</name>
    <name type="common">Bean root rot disease fungus</name>
    <name type="synonym">Fusarium nygamai</name>
    <dbReference type="NCBI Taxonomy" id="42673"/>
    <lineage>
        <taxon>Eukaryota</taxon>
        <taxon>Fungi</taxon>
        <taxon>Dikarya</taxon>
        <taxon>Ascomycota</taxon>
        <taxon>Pezizomycotina</taxon>
        <taxon>Sordariomycetes</taxon>
        <taxon>Hypocreomycetidae</taxon>
        <taxon>Hypocreales</taxon>
        <taxon>Nectriaceae</taxon>
        <taxon>Fusarium</taxon>
        <taxon>Fusarium fujikuroi species complex</taxon>
    </lineage>
</organism>
<evidence type="ECO:0000256" key="1">
    <source>
        <dbReference type="SAM" id="MobiDB-lite"/>
    </source>
</evidence>
<accession>A0A2K0UBQ1</accession>
<dbReference type="AlphaFoldDB" id="A0A2K0UBQ1"/>
<dbReference type="Proteomes" id="UP000236664">
    <property type="component" value="Unassembled WGS sequence"/>
</dbReference>
<sequence length="397" mass="45371">MDLGVFQWLKNAHQKRLREALRKGKLSFNRRDFADSFKACEIFDEGFTAAHIITGFEKSGIFPPTDEPAVSYLLKKKLKTRQAIDPALSSLLPAENRFPIASDTARDVGNRYHEILGSPTLRGLESIRKIGNEAIVLEDIVRNHVEDRRARIEKRYHQRKRGKRARPVGDYIHNVSLQELRDQHAEFVKAGDEAQQRSQLRNLRSFTIRQMEEIKAEWRENKEVIVNGITKKMQFKQWLKYTGKDVEYASYDSSGAEMTSQLKEKEDFFTIDTQLVPEVRETIREAGFAAKPLSAGDLSGLLYSDDSVDFTLTQPPEGADEDEDIDLSDKEDLAMPSSPPCLPYDESPFPTAPSTPCPPQHHAQFRDALINLIEEERAATEASHRLQKEQETPQFIR</sequence>
<feature type="compositionally biased region" description="Pro residues" evidence="1">
    <location>
        <begin position="350"/>
        <end position="359"/>
    </location>
</feature>
<feature type="region of interest" description="Disordered" evidence="1">
    <location>
        <begin position="330"/>
        <end position="362"/>
    </location>
</feature>
<evidence type="ECO:0000313" key="3">
    <source>
        <dbReference type="Proteomes" id="UP000236664"/>
    </source>
</evidence>
<evidence type="ECO:0000313" key="2">
    <source>
        <dbReference type="EMBL" id="PNP55196.1"/>
    </source>
</evidence>
<comment type="caution">
    <text evidence="2">The sequence shown here is derived from an EMBL/GenBank/DDBJ whole genome shotgun (WGS) entry which is preliminary data.</text>
</comment>
<keyword evidence="3" id="KW-1185">Reference proteome</keyword>